<dbReference type="KEGG" id="hvg:123402117"/>
<gene>
    <name evidence="2" type="primary">LOC123402117</name>
</gene>
<reference evidence="3" key="1">
    <citation type="journal article" date="2012" name="Nature">
        <title>A physical, genetic and functional sequence assembly of the barley genome.</title>
        <authorList>
            <consortium name="The International Barley Genome Sequencing Consortium"/>
            <person name="Mayer K.F."/>
            <person name="Waugh R."/>
            <person name="Brown J.W."/>
            <person name="Schulman A."/>
            <person name="Langridge P."/>
            <person name="Platzer M."/>
            <person name="Fincher G.B."/>
            <person name="Muehlbauer G.J."/>
            <person name="Sato K."/>
            <person name="Close T.J."/>
            <person name="Wise R.P."/>
            <person name="Stein N."/>
        </authorList>
    </citation>
    <scope>NUCLEOTIDE SEQUENCE [LARGE SCALE GENOMIC DNA]</scope>
    <source>
        <strain evidence="3">cv. Morex</strain>
    </source>
</reference>
<sequence length="212" mass="22618">MDDVLLHRSAGGHNFRRRSVGGGGRRLAPMSSPALPPSAYGFFPYPAAPPGPFLYPPYNLYSCGSLPPLPFNHPGLPPRPPATAAKHATFPYQSSPMPPRPAAVTKVKQTAATGMSVSAPRKMLEGKSKKPRTPRSTEEPPRAQRRKPLQRAAPLPATSAVTEALDDLEREVTRGFVEDLLHALAPPPSSLPLPTFSLVRAAATKVPAPCTV</sequence>
<dbReference type="Gramene" id="HORVU.MOREX.r3.6HG0617320.1">
    <property type="protein sequence ID" value="HORVU.MOREX.r3.6HG0617320.1.CDS1"/>
    <property type="gene ID" value="HORVU.MOREX.r3.6HG0617320"/>
</dbReference>
<keyword evidence="3" id="KW-1185">Reference proteome</keyword>
<reference evidence="2" key="3">
    <citation type="submission" date="2022-01" db="UniProtKB">
        <authorList>
            <consortium name="EnsemblPlants"/>
        </authorList>
    </citation>
    <scope>IDENTIFICATION</scope>
    <source>
        <strain evidence="2">subsp. vulgare</strain>
    </source>
</reference>
<dbReference type="AlphaFoldDB" id="A0A287UTN5"/>
<dbReference type="RefSeq" id="XP_044951933.1">
    <property type="nucleotide sequence ID" value="XM_045095998.1"/>
</dbReference>
<proteinExistence type="predicted"/>
<evidence type="ECO:0000313" key="2">
    <source>
        <dbReference type="EnsemblPlants" id="HORVU.MOREX.r3.6HG0617320.1.CDS1"/>
    </source>
</evidence>
<accession>A0A287UTN5</accession>
<dbReference type="GeneID" id="123402117"/>
<evidence type="ECO:0000256" key="1">
    <source>
        <dbReference type="SAM" id="MobiDB-lite"/>
    </source>
</evidence>
<reference evidence="2" key="2">
    <citation type="submission" date="2020-10" db="EMBL/GenBank/DDBJ databases">
        <authorList>
            <person name="Scholz U."/>
            <person name="Mascher M."/>
            <person name="Fiebig A."/>
        </authorList>
    </citation>
    <scope>NUCLEOTIDE SEQUENCE [LARGE SCALE GENOMIC DNA]</scope>
    <source>
        <strain evidence="2">cv. Morex</strain>
    </source>
</reference>
<dbReference type="InParanoid" id="A0A287UTN5"/>
<name>A0A287UTN5_HORVV</name>
<feature type="compositionally biased region" description="Low complexity" evidence="1">
    <location>
        <begin position="102"/>
        <end position="113"/>
    </location>
</feature>
<dbReference type="FunCoup" id="A0A287UTN5">
    <property type="interactions" value="10"/>
</dbReference>
<dbReference type="EnsemblPlants" id="HORVU.MOREX.r3.6HG0617320.1">
    <property type="protein sequence ID" value="HORVU.MOREX.r3.6HG0617320.1.CDS1"/>
    <property type="gene ID" value="HORVU.MOREX.r3.6HG0617320"/>
</dbReference>
<evidence type="ECO:0000313" key="3">
    <source>
        <dbReference type="Proteomes" id="UP000011116"/>
    </source>
</evidence>
<dbReference type="OMA" id="TGPRECK"/>
<feature type="region of interest" description="Disordered" evidence="1">
    <location>
        <begin position="81"/>
        <end position="158"/>
    </location>
</feature>
<dbReference type="Proteomes" id="UP000011116">
    <property type="component" value="Chromosome 6H"/>
</dbReference>
<protein>
    <submittedName>
        <fullName evidence="2">Uncharacterized protein</fullName>
    </submittedName>
</protein>
<dbReference type="OrthoDB" id="691053at2759"/>
<organism evidence="2 3">
    <name type="scientific">Hordeum vulgare subsp. vulgare</name>
    <name type="common">Domesticated barley</name>
    <dbReference type="NCBI Taxonomy" id="112509"/>
    <lineage>
        <taxon>Eukaryota</taxon>
        <taxon>Viridiplantae</taxon>
        <taxon>Streptophyta</taxon>
        <taxon>Embryophyta</taxon>
        <taxon>Tracheophyta</taxon>
        <taxon>Spermatophyta</taxon>
        <taxon>Magnoliopsida</taxon>
        <taxon>Liliopsida</taxon>
        <taxon>Poales</taxon>
        <taxon>Poaceae</taxon>
        <taxon>BOP clade</taxon>
        <taxon>Pooideae</taxon>
        <taxon>Triticodae</taxon>
        <taxon>Triticeae</taxon>
        <taxon>Hordeinae</taxon>
        <taxon>Hordeum</taxon>
    </lineage>
</organism>
<feature type="region of interest" description="Disordered" evidence="1">
    <location>
        <begin position="1"/>
        <end position="29"/>
    </location>
</feature>